<gene>
    <name evidence="1" type="ORF">GS398_08575</name>
</gene>
<name>A0A7K1XWH3_9SPHI</name>
<dbReference type="AlphaFoldDB" id="A0A7K1XWH3"/>
<dbReference type="GO" id="GO:0016740">
    <property type="term" value="F:transferase activity"/>
    <property type="evidence" value="ECO:0007669"/>
    <property type="project" value="UniProtKB-KW"/>
</dbReference>
<dbReference type="EMBL" id="WVHS01000002">
    <property type="protein sequence ID" value="MXV15354.1"/>
    <property type="molecule type" value="Genomic_DNA"/>
</dbReference>
<evidence type="ECO:0000313" key="1">
    <source>
        <dbReference type="EMBL" id="MXV15354.1"/>
    </source>
</evidence>
<keyword evidence="2" id="KW-1185">Reference proteome</keyword>
<dbReference type="Proteomes" id="UP000451233">
    <property type="component" value="Unassembled WGS sequence"/>
</dbReference>
<protein>
    <submittedName>
        <fullName evidence="1">GNAT family N-acetyltransferase</fullName>
    </submittedName>
</protein>
<dbReference type="RefSeq" id="WP_160906355.1">
    <property type="nucleotide sequence ID" value="NZ_WVHS01000002.1"/>
</dbReference>
<dbReference type="Pfam" id="PF13523">
    <property type="entry name" value="Acetyltransf_8"/>
    <property type="match status" value="1"/>
</dbReference>
<reference evidence="1 2" key="1">
    <citation type="submission" date="2019-11" db="EMBL/GenBank/DDBJ databases">
        <title>Pedobacter sp. HMF7056 Genome sequencing and assembly.</title>
        <authorList>
            <person name="Kang H."/>
            <person name="Kim H."/>
            <person name="Joh K."/>
        </authorList>
    </citation>
    <scope>NUCLEOTIDE SEQUENCE [LARGE SCALE GENOMIC DNA]</scope>
    <source>
        <strain evidence="1 2">HMF7056</strain>
    </source>
</reference>
<sequence length="119" mass="13516">MLIAVVCGKPIGIVQIIDPLLEDSHYWGDVEPGLRAIDIWIGEADQLNKSYDTQMMQLALARCFAPPGVTAVLIDPLGNNTRAHRFYEPMEFTFLREQVFGKDRCRVYGMERRVDGSTR</sequence>
<keyword evidence="1" id="KW-0808">Transferase</keyword>
<dbReference type="InterPro" id="IPR016181">
    <property type="entry name" value="Acyl_CoA_acyltransferase"/>
</dbReference>
<proteinExistence type="predicted"/>
<comment type="caution">
    <text evidence="1">The sequence shown here is derived from an EMBL/GenBank/DDBJ whole genome shotgun (WGS) entry which is preliminary data.</text>
</comment>
<evidence type="ECO:0000313" key="2">
    <source>
        <dbReference type="Proteomes" id="UP000451233"/>
    </source>
</evidence>
<organism evidence="1 2">
    <name type="scientific">Hufsiella ginkgonis</name>
    <dbReference type="NCBI Taxonomy" id="2695274"/>
    <lineage>
        <taxon>Bacteria</taxon>
        <taxon>Pseudomonadati</taxon>
        <taxon>Bacteroidota</taxon>
        <taxon>Sphingobacteriia</taxon>
        <taxon>Sphingobacteriales</taxon>
        <taxon>Sphingobacteriaceae</taxon>
        <taxon>Hufsiella</taxon>
    </lineage>
</organism>
<accession>A0A7K1XWH3</accession>
<dbReference type="SUPFAM" id="SSF55729">
    <property type="entry name" value="Acyl-CoA N-acyltransferases (Nat)"/>
    <property type="match status" value="1"/>
</dbReference>
<dbReference type="Gene3D" id="3.40.630.30">
    <property type="match status" value="1"/>
</dbReference>